<gene>
    <name evidence="2" type="ORF">LNQ49_01600</name>
</gene>
<keyword evidence="3" id="KW-1185">Reference proteome</keyword>
<dbReference type="Proteomes" id="UP001430919">
    <property type="component" value="Unassembled WGS sequence"/>
</dbReference>
<keyword evidence="1" id="KW-0472">Membrane</keyword>
<keyword evidence="1" id="KW-0812">Transmembrane</keyword>
<evidence type="ECO:0000313" key="3">
    <source>
        <dbReference type="Proteomes" id="UP001430919"/>
    </source>
</evidence>
<sequence length="168" mass="17817">MKNILFIILTIGAGLTANAQVAIGKHNVEGSGILDFGTGGVSGIVLPWVTTLPTGIALTPGMLIYNAIQKKVMYYNGVTWIDLSINTGAVNLLEQNGIPEVDGGTVIGDLSSSVKGVLVLQTTDKALILPKVGSPHLNIVKPMAGTICYDTVKKVMCIYNGNEWSFWK</sequence>
<dbReference type="RefSeq" id="WP_229987034.1">
    <property type="nucleotide sequence ID" value="NZ_JAJJMO010000001.1"/>
</dbReference>
<reference evidence="2" key="1">
    <citation type="submission" date="2021-11" db="EMBL/GenBank/DDBJ databases">
        <title>Description of novel Flavobacterium species.</title>
        <authorList>
            <person name="Saticioglu I.B."/>
            <person name="Ay H."/>
            <person name="Altun S."/>
            <person name="Duman M."/>
        </authorList>
    </citation>
    <scope>NUCLEOTIDE SEQUENCE</scope>
    <source>
        <strain evidence="2">F-65</strain>
    </source>
</reference>
<evidence type="ECO:0000256" key="1">
    <source>
        <dbReference type="SAM" id="Phobius"/>
    </source>
</evidence>
<protein>
    <recommendedName>
        <fullName evidence="4">Aspartyl protease</fullName>
    </recommendedName>
</protein>
<keyword evidence="1" id="KW-1133">Transmembrane helix</keyword>
<comment type="caution">
    <text evidence="2">The sequence shown here is derived from an EMBL/GenBank/DDBJ whole genome shotgun (WGS) entry which is preliminary data.</text>
</comment>
<evidence type="ECO:0000313" key="2">
    <source>
        <dbReference type="EMBL" id="MCC9070297.1"/>
    </source>
</evidence>
<evidence type="ECO:0008006" key="4">
    <source>
        <dbReference type="Google" id="ProtNLM"/>
    </source>
</evidence>
<organism evidence="2 3">
    <name type="scientific">Flavobacterium pisciphilum</name>
    <dbReference type="NCBI Taxonomy" id="2893755"/>
    <lineage>
        <taxon>Bacteria</taxon>
        <taxon>Pseudomonadati</taxon>
        <taxon>Bacteroidota</taxon>
        <taxon>Flavobacteriia</taxon>
        <taxon>Flavobacteriales</taxon>
        <taxon>Flavobacteriaceae</taxon>
        <taxon>Flavobacterium</taxon>
    </lineage>
</organism>
<accession>A0ABS8MNH0</accession>
<feature type="transmembrane region" description="Helical" evidence="1">
    <location>
        <begin position="43"/>
        <end position="65"/>
    </location>
</feature>
<name>A0ABS8MNH0_9FLAO</name>
<dbReference type="EMBL" id="JAJJMO010000001">
    <property type="protein sequence ID" value="MCC9070297.1"/>
    <property type="molecule type" value="Genomic_DNA"/>
</dbReference>
<proteinExistence type="predicted"/>